<accession>A0A915M9N3</accession>
<reference evidence="7" key="1">
    <citation type="submission" date="2022-11" db="UniProtKB">
        <authorList>
            <consortium name="WormBaseParasite"/>
        </authorList>
    </citation>
    <scope>IDENTIFICATION</scope>
</reference>
<dbReference type="PANTHER" id="PTHR21231:SF7">
    <property type="entry name" value="GPN-LOOP GTPASE 3"/>
    <property type="match status" value="1"/>
</dbReference>
<keyword evidence="3 5" id="KW-0378">Hydrolase</keyword>
<comment type="similarity">
    <text evidence="1 5">Belongs to the GPN-loop GTPase family.</text>
</comment>
<dbReference type="GO" id="GO:0005525">
    <property type="term" value="F:GTP binding"/>
    <property type="evidence" value="ECO:0007669"/>
    <property type="project" value="UniProtKB-KW"/>
</dbReference>
<organism evidence="6 7">
    <name type="scientific">Meloidogyne javanica</name>
    <name type="common">Root-knot nematode worm</name>
    <dbReference type="NCBI Taxonomy" id="6303"/>
    <lineage>
        <taxon>Eukaryota</taxon>
        <taxon>Metazoa</taxon>
        <taxon>Ecdysozoa</taxon>
        <taxon>Nematoda</taxon>
        <taxon>Chromadorea</taxon>
        <taxon>Rhabditida</taxon>
        <taxon>Tylenchina</taxon>
        <taxon>Tylenchomorpha</taxon>
        <taxon>Tylenchoidea</taxon>
        <taxon>Meloidogynidae</taxon>
        <taxon>Meloidogyninae</taxon>
        <taxon>Meloidogyne</taxon>
        <taxon>Meloidogyne incognita group</taxon>
    </lineage>
</organism>
<dbReference type="PANTHER" id="PTHR21231">
    <property type="entry name" value="XPA-BINDING PROTEIN 1-RELATED"/>
    <property type="match status" value="1"/>
</dbReference>
<evidence type="ECO:0000313" key="7">
    <source>
        <dbReference type="WBParaSite" id="scaffold3307_cov166.g6397"/>
    </source>
</evidence>
<dbReference type="WBParaSite" id="scaffold3307_cov166.g6397">
    <property type="protein sequence ID" value="scaffold3307_cov166.g6397"/>
    <property type="gene ID" value="scaffold3307_cov166.g6397"/>
</dbReference>
<comment type="function">
    <text evidence="5">Small GTPase required for proper nuclear import of RNA polymerase II and III (RNAPII and RNAPIII). May act at an RNAP assembly step prior to nuclear import.</text>
</comment>
<evidence type="ECO:0000256" key="1">
    <source>
        <dbReference type="ARBA" id="ARBA00005290"/>
    </source>
</evidence>
<evidence type="ECO:0000313" key="6">
    <source>
        <dbReference type="Proteomes" id="UP000887561"/>
    </source>
</evidence>
<dbReference type="InterPro" id="IPR027417">
    <property type="entry name" value="P-loop_NTPase"/>
</dbReference>
<keyword evidence="2 5" id="KW-0547">Nucleotide-binding</keyword>
<comment type="subunit">
    <text evidence="5">Binds to RNA polymerase II (RNAPII).</text>
</comment>
<dbReference type="InterPro" id="IPR004130">
    <property type="entry name" value="Gpn"/>
</dbReference>
<protein>
    <recommendedName>
        <fullName evidence="5">GPN-loop GTPase 3</fullName>
    </recommendedName>
</protein>
<proteinExistence type="inferred from homology"/>
<name>A0A915M9N3_MELJA</name>
<dbReference type="GO" id="GO:0003924">
    <property type="term" value="F:GTPase activity"/>
    <property type="evidence" value="ECO:0007669"/>
    <property type="project" value="TreeGrafter"/>
</dbReference>
<dbReference type="Gene3D" id="3.40.50.300">
    <property type="entry name" value="P-loop containing nucleotide triphosphate hydrolases"/>
    <property type="match status" value="2"/>
</dbReference>
<dbReference type="Pfam" id="PF03029">
    <property type="entry name" value="ATP_bind_1"/>
    <property type="match status" value="2"/>
</dbReference>
<dbReference type="AlphaFoldDB" id="A0A915M9N3"/>
<evidence type="ECO:0000256" key="3">
    <source>
        <dbReference type="ARBA" id="ARBA00022801"/>
    </source>
</evidence>
<evidence type="ECO:0000256" key="4">
    <source>
        <dbReference type="ARBA" id="ARBA00023134"/>
    </source>
</evidence>
<keyword evidence="4 5" id="KW-0342">GTP-binding</keyword>
<evidence type="ECO:0000256" key="5">
    <source>
        <dbReference type="RuleBase" id="RU365059"/>
    </source>
</evidence>
<dbReference type="Proteomes" id="UP000887561">
    <property type="component" value="Unplaced"/>
</dbReference>
<keyword evidence="6" id="KW-1185">Reference proteome</keyword>
<evidence type="ECO:0000256" key="2">
    <source>
        <dbReference type="ARBA" id="ARBA00022741"/>
    </source>
</evidence>
<dbReference type="SUPFAM" id="SSF52540">
    <property type="entry name" value="P-loop containing nucleoside triphosphate hydrolases"/>
    <property type="match status" value="1"/>
</dbReference>
<sequence length="229" mass="26145">MKYAQLVIGPAGSGKSTYCATIQDHCKTIGRSIFVVNLDPAAENFAYNCDVDIRELISVEDVLDDKEIKMGPNGALIFCMEYFVKNLEWLKEQLQEGEDDYFLFDSLSTIVSFTTPSINVLSKLDLLNKEEKSFVKNFLEDEELQNNLINSIDDGQQQKDKWTEKYSKLTQSLLIVLNDYSLVKFLPLDISDEDSIQELLSVIDVTIQYGEDADVKDRFPQFADNLDDY</sequence>